<dbReference type="Gene3D" id="3.40.50.1000">
    <property type="entry name" value="HAD superfamily/HAD-like"/>
    <property type="match status" value="1"/>
</dbReference>
<dbReference type="InterPro" id="IPR036412">
    <property type="entry name" value="HAD-like_sf"/>
</dbReference>
<dbReference type="GO" id="GO:0006281">
    <property type="term" value="P:DNA repair"/>
    <property type="evidence" value="ECO:0007669"/>
    <property type="project" value="TreeGrafter"/>
</dbReference>
<dbReference type="AlphaFoldDB" id="A0A7U9DY54"/>
<dbReference type="Pfam" id="PF12710">
    <property type="entry name" value="HAD"/>
    <property type="match status" value="1"/>
</dbReference>
<proteinExistence type="predicted"/>
<sequence length="234" mass="24387">MPAGRRRGPGTMGAMASTTRPAPTVGFDLDMTLIDSRPGIRACYVELSARTGTYVDADLAVTRLGPPLAEELANWFPAEEIEAVADLYREIYPAYAIEPTLALPGAREAVTAVRGAGGRAVVVTAKYEPNAKLHLAHLGIEPDAVIGGLWAEQKAVALREHEADVYVGDHVGDVRGARAAGARSVAVASGPCDAGELRAAGADVVLADLTAFPEWLAAYRDGEGDAEGLDAARA</sequence>
<dbReference type="PANTHER" id="PTHR43434:SF1">
    <property type="entry name" value="PHOSPHOGLYCOLATE PHOSPHATASE"/>
    <property type="match status" value="1"/>
</dbReference>
<organism evidence="1 2">
    <name type="scientific">Streptomyces lividans 1326</name>
    <dbReference type="NCBI Taxonomy" id="1200984"/>
    <lineage>
        <taxon>Bacteria</taxon>
        <taxon>Bacillati</taxon>
        <taxon>Actinomycetota</taxon>
        <taxon>Actinomycetes</taxon>
        <taxon>Kitasatosporales</taxon>
        <taxon>Streptomycetaceae</taxon>
        <taxon>Streptomyces</taxon>
    </lineage>
</organism>
<dbReference type="InterPro" id="IPR023214">
    <property type="entry name" value="HAD_sf"/>
</dbReference>
<name>A0A7U9DY54_STRLI</name>
<keyword evidence="1" id="KW-0378">Hydrolase</keyword>
<accession>A0A7U9DY54</accession>
<dbReference type="SUPFAM" id="SSF56784">
    <property type="entry name" value="HAD-like"/>
    <property type="match status" value="1"/>
</dbReference>
<protein>
    <submittedName>
        <fullName evidence="1">Hydrolase</fullName>
    </submittedName>
</protein>
<evidence type="ECO:0000313" key="2">
    <source>
        <dbReference type="Proteomes" id="UP000014062"/>
    </source>
</evidence>
<dbReference type="Gene3D" id="1.10.150.240">
    <property type="entry name" value="Putative phosphatase, domain 2"/>
    <property type="match status" value="1"/>
</dbReference>
<reference evidence="2" key="1">
    <citation type="journal article" date="2013" name="Genome Biol. Evol.">
        <title>The genome sequence of Streptomyces lividans 66 reveals a novel tRNA-dependent peptide biosynthetic system within a metal-related genomic island.</title>
        <authorList>
            <person name="Cruz-Morales P."/>
            <person name="Vijgenboom E."/>
            <person name="Iruegas-Bocardo F."/>
            <person name="Girard G."/>
            <person name="Yanez-Guerra L.A."/>
            <person name="Ramos-Aboites H.E."/>
            <person name="Pernodet J.L."/>
            <person name="Anne J."/>
            <person name="van Wezel G.P."/>
            <person name="Barona-Gomez F."/>
        </authorList>
    </citation>
    <scope>NUCLEOTIDE SEQUENCE [LARGE SCALE GENOMIC DNA]</scope>
    <source>
        <strain evidence="2">1326</strain>
    </source>
</reference>
<dbReference type="PANTHER" id="PTHR43434">
    <property type="entry name" value="PHOSPHOGLYCOLATE PHOSPHATASE"/>
    <property type="match status" value="1"/>
</dbReference>
<evidence type="ECO:0000313" key="1">
    <source>
        <dbReference type="EMBL" id="EOY49268.1"/>
    </source>
</evidence>
<dbReference type="InterPro" id="IPR050155">
    <property type="entry name" value="HAD-like_hydrolase_sf"/>
</dbReference>
<gene>
    <name evidence="1" type="ORF">SLI_4560</name>
</gene>
<dbReference type="InterPro" id="IPR023198">
    <property type="entry name" value="PGP-like_dom2"/>
</dbReference>
<dbReference type="GO" id="GO:0008967">
    <property type="term" value="F:phosphoglycolate phosphatase activity"/>
    <property type="evidence" value="ECO:0007669"/>
    <property type="project" value="TreeGrafter"/>
</dbReference>
<dbReference type="EMBL" id="CM001889">
    <property type="protein sequence ID" value="EOY49268.1"/>
    <property type="molecule type" value="Genomic_DNA"/>
</dbReference>
<dbReference type="Proteomes" id="UP000014062">
    <property type="component" value="Chromosome"/>
</dbReference>